<evidence type="ECO:0000313" key="3">
    <source>
        <dbReference type="Proteomes" id="UP001292094"/>
    </source>
</evidence>
<comment type="caution">
    <text evidence="2">The sequence shown here is derived from an EMBL/GenBank/DDBJ whole genome shotgun (WGS) entry which is preliminary data.</text>
</comment>
<sequence>MEVEVEVVVVVGSSAAGKAGKGKGQNRQRGDLRRGSQVGWERRQRHQSSSAGQPPISVSPRKYTPTHTLPLSDALCSSPRCCSVSCVVSRWLRRQQGVVFQV</sequence>
<gene>
    <name evidence="2" type="ORF">Pmani_036375</name>
</gene>
<name>A0AAE1TMR4_9EUCA</name>
<evidence type="ECO:0000313" key="2">
    <source>
        <dbReference type="EMBL" id="KAK4290751.1"/>
    </source>
</evidence>
<dbReference type="Proteomes" id="UP001292094">
    <property type="component" value="Unassembled WGS sequence"/>
</dbReference>
<reference evidence="2" key="1">
    <citation type="submission" date="2023-11" db="EMBL/GenBank/DDBJ databases">
        <title>Genome assemblies of two species of porcelain crab, Petrolisthes cinctipes and Petrolisthes manimaculis (Anomura: Porcellanidae).</title>
        <authorList>
            <person name="Angst P."/>
        </authorList>
    </citation>
    <scope>NUCLEOTIDE SEQUENCE</scope>
    <source>
        <strain evidence="2">PB745_02</strain>
        <tissue evidence="2">Gill</tissue>
    </source>
</reference>
<feature type="region of interest" description="Disordered" evidence="1">
    <location>
        <begin position="16"/>
        <end position="72"/>
    </location>
</feature>
<protein>
    <submittedName>
        <fullName evidence="2">Uncharacterized protein</fullName>
    </submittedName>
</protein>
<keyword evidence="3" id="KW-1185">Reference proteome</keyword>
<dbReference type="EMBL" id="JAWZYT010005380">
    <property type="protein sequence ID" value="KAK4290751.1"/>
    <property type="molecule type" value="Genomic_DNA"/>
</dbReference>
<proteinExistence type="predicted"/>
<organism evidence="2 3">
    <name type="scientific">Petrolisthes manimaculis</name>
    <dbReference type="NCBI Taxonomy" id="1843537"/>
    <lineage>
        <taxon>Eukaryota</taxon>
        <taxon>Metazoa</taxon>
        <taxon>Ecdysozoa</taxon>
        <taxon>Arthropoda</taxon>
        <taxon>Crustacea</taxon>
        <taxon>Multicrustacea</taxon>
        <taxon>Malacostraca</taxon>
        <taxon>Eumalacostraca</taxon>
        <taxon>Eucarida</taxon>
        <taxon>Decapoda</taxon>
        <taxon>Pleocyemata</taxon>
        <taxon>Anomura</taxon>
        <taxon>Galatheoidea</taxon>
        <taxon>Porcellanidae</taxon>
        <taxon>Petrolisthes</taxon>
    </lineage>
</organism>
<accession>A0AAE1TMR4</accession>
<dbReference type="AlphaFoldDB" id="A0AAE1TMR4"/>
<evidence type="ECO:0000256" key="1">
    <source>
        <dbReference type="SAM" id="MobiDB-lite"/>
    </source>
</evidence>